<proteinExistence type="predicted"/>
<evidence type="ECO:0000313" key="1">
    <source>
        <dbReference type="EMBL" id="GAA0144668.1"/>
    </source>
</evidence>
<dbReference type="AlphaFoldDB" id="A0AAV3P096"/>
<gene>
    <name evidence="1" type="ORF">LIER_35983</name>
</gene>
<dbReference type="PANTHER" id="PTHR10826">
    <property type="entry name" value="COMPLEMENT COMPONENT 1"/>
    <property type="match status" value="1"/>
</dbReference>
<accession>A0AAV3P096</accession>
<evidence type="ECO:0000313" key="2">
    <source>
        <dbReference type="Proteomes" id="UP001454036"/>
    </source>
</evidence>
<sequence>MAANWLLRRVYSSAATLPPRYFRYTHCAAAVSFSTAVSGKKKKEKWSDNDSVIELIDSEIKSPLRPQLLHHDVDVPVGFPFKIHDGPGRRTIVLERDYHGETTIVIVDFSKAGYEENVGSEKGCRDHDGKNEPEFSLPMVVSISKGDPLVLQFEVRVFPDKMSIYGIRTVQPSETSQAYEGPAFLDLNSDLQEAFHKYLEARGLTSCTAKFLLEYVIVKDAREYLRWLKKLKICLSI</sequence>
<dbReference type="GO" id="GO:0005759">
    <property type="term" value="C:mitochondrial matrix"/>
    <property type="evidence" value="ECO:0007669"/>
    <property type="project" value="InterPro"/>
</dbReference>
<dbReference type="SUPFAM" id="SSF54529">
    <property type="entry name" value="Mitochondrial glycoprotein MAM33-like"/>
    <property type="match status" value="1"/>
</dbReference>
<dbReference type="EMBL" id="BAABME010016143">
    <property type="protein sequence ID" value="GAA0144668.1"/>
    <property type="molecule type" value="Genomic_DNA"/>
</dbReference>
<organism evidence="1 2">
    <name type="scientific">Lithospermum erythrorhizon</name>
    <name type="common">Purple gromwell</name>
    <name type="synonym">Lithospermum officinale var. erythrorhizon</name>
    <dbReference type="NCBI Taxonomy" id="34254"/>
    <lineage>
        <taxon>Eukaryota</taxon>
        <taxon>Viridiplantae</taxon>
        <taxon>Streptophyta</taxon>
        <taxon>Embryophyta</taxon>
        <taxon>Tracheophyta</taxon>
        <taxon>Spermatophyta</taxon>
        <taxon>Magnoliopsida</taxon>
        <taxon>eudicotyledons</taxon>
        <taxon>Gunneridae</taxon>
        <taxon>Pentapetalae</taxon>
        <taxon>asterids</taxon>
        <taxon>lamiids</taxon>
        <taxon>Boraginales</taxon>
        <taxon>Boraginaceae</taxon>
        <taxon>Boraginoideae</taxon>
        <taxon>Lithospermeae</taxon>
        <taxon>Lithospermum</taxon>
    </lineage>
</organism>
<dbReference type="Proteomes" id="UP001454036">
    <property type="component" value="Unassembled WGS sequence"/>
</dbReference>
<dbReference type="InterPro" id="IPR036561">
    <property type="entry name" value="MAM33_sf"/>
</dbReference>
<dbReference type="InterPro" id="IPR003428">
    <property type="entry name" value="MAM33"/>
</dbReference>
<dbReference type="PANTHER" id="PTHR10826:SF40">
    <property type="entry name" value="MITOCHONDRIAL GLYCOPROTEIN FAMILY PROTEIN"/>
    <property type="match status" value="1"/>
</dbReference>
<comment type="caution">
    <text evidence="1">The sequence shown here is derived from an EMBL/GenBank/DDBJ whole genome shotgun (WGS) entry which is preliminary data.</text>
</comment>
<reference evidence="1 2" key="1">
    <citation type="submission" date="2024-01" db="EMBL/GenBank/DDBJ databases">
        <title>The complete chloroplast genome sequence of Lithospermum erythrorhizon: insights into the phylogenetic relationship among Boraginaceae species and the maternal lineages of purple gromwells.</title>
        <authorList>
            <person name="Okada T."/>
            <person name="Watanabe K."/>
        </authorList>
    </citation>
    <scope>NUCLEOTIDE SEQUENCE [LARGE SCALE GENOMIC DNA]</scope>
</reference>
<dbReference type="Gene3D" id="3.10.280.10">
    <property type="entry name" value="Mitochondrial glycoprotein"/>
    <property type="match status" value="1"/>
</dbReference>
<keyword evidence="2" id="KW-1185">Reference proteome</keyword>
<name>A0AAV3P096_LITER</name>
<protein>
    <submittedName>
        <fullName evidence="1">Complement component</fullName>
    </submittedName>
</protein>
<dbReference type="Pfam" id="PF02330">
    <property type="entry name" value="MAM33"/>
    <property type="match status" value="1"/>
</dbReference>